<comment type="caution">
    <text evidence="1">The sequence shown here is derived from an EMBL/GenBank/DDBJ whole genome shotgun (WGS) entry which is preliminary data.</text>
</comment>
<evidence type="ECO:0000313" key="1">
    <source>
        <dbReference type="EMBL" id="GAA5534095.1"/>
    </source>
</evidence>
<accession>A0ABP9XFF8</accession>
<name>A0ABP9XFF8_9DEIO</name>
<proteinExistence type="predicted"/>
<keyword evidence="2" id="KW-1185">Reference proteome</keyword>
<protein>
    <submittedName>
        <fullName evidence="1">Uncharacterized protein</fullName>
    </submittedName>
</protein>
<reference evidence="1 2" key="1">
    <citation type="submission" date="2024-02" db="EMBL/GenBank/DDBJ databases">
        <title>Deinococcus aluminii NBRC 112889.</title>
        <authorList>
            <person name="Ichikawa N."/>
            <person name="Katano-Makiyama Y."/>
            <person name="Hidaka K."/>
        </authorList>
    </citation>
    <scope>NUCLEOTIDE SEQUENCE [LARGE SCALE GENOMIC DNA]</scope>
    <source>
        <strain evidence="1 2">NBRC 112889</strain>
    </source>
</reference>
<evidence type="ECO:0000313" key="2">
    <source>
        <dbReference type="Proteomes" id="UP001404956"/>
    </source>
</evidence>
<dbReference type="EMBL" id="BAABRV010000005">
    <property type="protein sequence ID" value="GAA5534095.1"/>
    <property type="molecule type" value="Genomic_DNA"/>
</dbReference>
<gene>
    <name evidence="1" type="ORF">Dalu01_02503</name>
</gene>
<organism evidence="1 2">
    <name type="scientific">Deinococcus aluminii</name>
    <dbReference type="NCBI Taxonomy" id="1656885"/>
    <lineage>
        <taxon>Bacteria</taxon>
        <taxon>Thermotogati</taxon>
        <taxon>Deinococcota</taxon>
        <taxon>Deinococci</taxon>
        <taxon>Deinococcales</taxon>
        <taxon>Deinococcaceae</taxon>
        <taxon>Deinococcus</taxon>
    </lineage>
</organism>
<sequence>MSSKYVTAQTHLSGYAEGVERRIATCPALFQLPSPTREVETHMATKCKVARFSSLNRSALKLLTLSGSALLLTAALASCGSSPGTPPVVEQTSQDERVALVFNRLISLSELQKAVDDKNIRVLAAQYYLNGGTGAINAIVNNTNSIDFVAYVKQSFEGLAKNTLKTNLDFVRKNSERLTTEALTQDPLSRAFAQKAILSDKRVDTFSKLDENEPLFYAIYLQVPPGELSSIRQVLPISRTEVFKKTLLHTKPSFVEEKREGFASVVQTQGIQTASSASALRNRVNDILRSRYGVDLNILKPEGSTSLPIGTQATTPTWWPAGDMSYDGEQTYDGQYGTGWATFSYAWGNARLYNLKTLKGDGGQRLEAFEMDLSFLGSASDTYPSCMMTYSDLPYAYDDCPTAGVDEIGDSISLGFGSFNNNAFAANYYYTSQIEMYSGGTYNPSPWPGTYLPSVVVAQAVHCRAQSIWYCGLTDNYEKKSYRLLSQAQMNITYNEPSYYSYGY</sequence>
<dbReference type="Proteomes" id="UP001404956">
    <property type="component" value="Unassembled WGS sequence"/>
</dbReference>